<evidence type="ECO:0000313" key="2">
    <source>
        <dbReference type="EMBL" id="CDH58538.1"/>
    </source>
</evidence>
<dbReference type="EMBL" id="CBTN010000058">
    <property type="protein sequence ID" value="CDH58538.1"/>
    <property type="molecule type" value="Genomic_DNA"/>
</dbReference>
<dbReference type="PANTHER" id="PTHR15615:SF108">
    <property type="entry name" value="PROTEIN CNPPD1"/>
    <property type="match status" value="1"/>
</dbReference>
<dbReference type="InterPro" id="IPR013922">
    <property type="entry name" value="Cyclin_PHO80-like"/>
</dbReference>
<evidence type="ECO:0000256" key="1">
    <source>
        <dbReference type="SAM" id="MobiDB-lite"/>
    </source>
</evidence>
<evidence type="ECO:0000313" key="3">
    <source>
        <dbReference type="Proteomes" id="UP000027586"/>
    </source>
</evidence>
<comment type="caution">
    <text evidence="2">The sequence shown here is derived from an EMBL/GenBank/DDBJ whole genome shotgun (WGS) entry which is preliminary data.</text>
</comment>
<name>A0A068S866_9FUNG</name>
<dbReference type="VEuPathDB" id="FungiDB:LCOR_09397.1"/>
<proteinExistence type="predicted"/>
<dbReference type="Proteomes" id="UP000027586">
    <property type="component" value="Unassembled WGS sequence"/>
</dbReference>
<protein>
    <recommendedName>
        <fullName evidence="4">Cyclin N-terminal domain-containing protein</fullName>
    </recommendedName>
</protein>
<dbReference type="PANTHER" id="PTHR15615">
    <property type="match status" value="1"/>
</dbReference>
<gene>
    <name evidence="2" type="ORF">LCOR_09397.1</name>
</gene>
<dbReference type="OrthoDB" id="2284065at2759"/>
<dbReference type="AlphaFoldDB" id="A0A068S866"/>
<feature type="region of interest" description="Disordered" evidence="1">
    <location>
        <begin position="253"/>
        <end position="272"/>
    </location>
</feature>
<organism evidence="2 3">
    <name type="scientific">Lichtheimia corymbifera JMRC:FSU:9682</name>
    <dbReference type="NCBI Taxonomy" id="1263082"/>
    <lineage>
        <taxon>Eukaryota</taxon>
        <taxon>Fungi</taxon>
        <taxon>Fungi incertae sedis</taxon>
        <taxon>Mucoromycota</taxon>
        <taxon>Mucoromycotina</taxon>
        <taxon>Mucoromycetes</taxon>
        <taxon>Mucorales</taxon>
        <taxon>Lichtheimiaceae</taxon>
        <taxon>Lichtheimia</taxon>
    </lineage>
</organism>
<dbReference type="CDD" id="cd20557">
    <property type="entry name" value="CYCLIN_ScPCL1-like"/>
    <property type="match status" value="1"/>
</dbReference>
<keyword evidence="3" id="KW-1185">Reference proteome</keyword>
<accession>A0A068S866</accession>
<sequence>MSSFLVTIGNTSIDSGELCAFFLTSLLGDPSMLWFMPQYCNTLFFQADASTEVVVLSLIYAQHLVDAVGAAGVNQLLCDSGVGGVCLLVTVASRLAFKWHDDRHMWWRIVEWGPVSGIPLEAIDQFEWAVLEAINYELFVSEHEYNAFASLLASCFAPPPLPPPTPQFLRSPSSSPLVPVKAEPGTSFTPLVPVKAEPGTSSLTPLVAVKAEPLSPRPFLPHIKVEELNDEHALLAAMLVKGESDLRAVSMPVVSDPNNDSDTINSSLRFSV</sequence>
<evidence type="ECO:0008006" key="4">
    <source>
        <dbReference type="Google" id="ProtNLM"/>
    </source>
</evidence>
<feature type="compositionally biased region" description="Polar residues" evidence="1">
    <location>
        <begin position="256"/>
        <end position="272"/>
    </location>
</feature>
<dbReference type="Gene3D" id="1.10.472.10">
    <property type="entry name" value="Cyclin-like"/>
    <property type="match status" value="1"/>
</dbReference>
<reference evidence="2" key="1">
    <citation type="submission" date="2013-08" db="EMBL/GenBank/DDBJ databases">
        <title>Gene expansion shapes genome architecture in the human pathogen Lichtheimia corymbifera: an evolutionary genomics analysis in the ancient terrestrial Mucorales (Mucoromycotina).</title>
        <authorList>
            <person name="Schwartze V.U."/>
            <person name="Winter S."/>
            <person name="Shelest E."/>
            <person name="Marcet-Houben M."/>
            <person name="Horn F."/>
            <person name="Wehner S."/>
            <person name="Hoffmann K."/>
            <person name="Riege K."/>
            <person name="Sammeth M."/>
            <person name="Nowrousian M."/>
            <person name="Valiante V."/>
            <person name="Linde J."/>
            <person name="Jacobsen I.D."/>
            <person name="Marz M."/>
            <person name="Brakhage A.A."/>
            <person name="Gabaldon T."/>
            <person name="Bocker S."/>
            <person name="Voigt K."/>
        </authorList>
    </citation>
    <scope>NUCLEOTIDE SEQUENCE [LARGE SCALE GENOMIC DNA]</scope>
    <source>
        <strain evidence="2">FSU 9682</strain>
    </source>
</reference>
<dbReference type="GO" id="GO:0019901">
    <property type="term" value="F:protein kinase binding"/>
    <property type="evidence" value="ECO:0007669"/>
    <property type="project" value="InterPro"/>
</dbReference>